<evidence type="ECO:0000256" key="2">
    <source>
        <dbReference type="PIRSR" id="PIRSR640198-2"/>
    </source>
</evidence>
<dbReference type="PROSITE" id="PS51459">
    <property type="entry name" value="FIDO"/>
    <property type="match status" value="1"/>
</dbReference>
<dbReference type="PANTHER" id="PTHR13504:SF38">
    <property type="entry name" value="FIDO DOMAIN-CONTAINING PROTEIN"/>
    <property type="match status" value="1"/>
</dbReference>
<dbReference type="InterPro" id="IPR040198">
    <property type="entry name" value="Fido_containing"/>
</dbReference>
<dbReference type="Pfam" id="PF02661">
    <property type="entry name" value="Fic"/>
    <property type="match status" value="1"/>
</dbReference>
<proteinExistence type="predicted"/>
<accession>A0A518C0C9</accession>
<dbReference type="GO" id="GO:0005524">
    <property type="term" value="F:ATP binding"/>
    <property type="evidence" value="ECO:0007669"/>
    <property type="project" value="UniProtKB-KW"/>
</dbReference>
<dbReference type="Proteomes" id="UP000320386">
    <property type="component" value="Chromosome"/>
</dbReference>
<organism evidence="4 5">
    <name type="scientific">Mucisphaera calidilacus</name>
    <dbReference type="NCBI Taxonomy" id="2527982"/>
    <lineage>
        <taxon>Bacteria</taxon>
        <taxon>Pseudomonadati</taxon>
        <taxon>Planctomycetota</taxon>
        <taxon>Phycisphaerae</taxon>
        <taxon>Phycisphaerales</taxon>
        <taxon>Phycisphaeraceae</taxon>
        <taxon>Mucisphaera</taxon>
    </lineage>
</organism>
<dbReference type="AlphaFoldDB" id="A0A518C0C9"/>
<feature type="domain" description="Fido" evidence="3">
    <location>
        <begin position="189"/>
        <end position="345"/>
    </location>
</feature>
<gene>
    <name evidence="4" type="ORF">Pan265_25460</name>
</gene>
<evidence type="ECO:0000313" key="4">
    <source>
        <dbReference type="EMBL" id="QDU72673.1"/>
    </source>
</evidence>
<protein>
    <submittedName>
        <fullName evidence="4">Fic/DOC family protein</fullName>
    </submittedName>
</protein>
<feature type="binding site" evidence="2">
    <location>
        <begin position="284"/>
        <end position="291"/>
    </location>
    <ligand>
        <name>ATP</name>
        <dbReference type="ChEBI" id="CHEBI:30616"/>
    </ligand>
</feature>
<dbReference type="Gene3D" id="1.10.3290.10">
    <property type="entry name" value="Fido-like domain"/>
    <property type="match status" value="1"/>
</dbReference>
<keyword evidence="2" id="KW-0067">ATP-binding</keyword>
<dbReference type="SUPFAM" id="SSF140931">
    <property type="entry name" value="Fic-like"/>
    <property type="match status" value="1"/>
</dbReference>
<dbReference type="EMBL" id="CP036280">
    <property type="protein sequence ID" value="QDU72673.1"/>
    <property type="molecule type" value="Genomic_DNA"/>
</dbReference>
<dbReference type="KEGG" id="mcad:Pan265_25460"/>
<name>A0A518C0C9_9BACT</name>
<feature type="active site" evidence="1">
    <location>
        <position position="280"/>
    </location>
</feature>
<dbReference type="InterPro" id="IPR003812">
    <property type="entry name" value="Fido"/>
</dbReference>
<evidence type="ECO:0000256" key="1">
    <source>
        <dbReference type="PIRSR" id="PIRSR640198-1"/>
    </source>
</evidence>
<feature type="binding site" evidence="2">
    <location>
        <begin position="224"/>
        <end position="234"/>
    </location>
    <ligand>
        <name>ATP</name>
        <dbReference type="ChEBI" id="CHEBI:30616"/>
    </ligand>
</feature>
<sequence>MRIPKRPPRDAIAKYLDALFRHETADLKAWPRQAAFLRDTEDAYRHWDKVRILARAEGLDPEITWGEIVASRSPRLQPVQLHGHGNKPLQYLIPNRLQQELMLIDQQLAGQLTTRDEQPLSVRDKERFIVRALHEEAITSSMLEGAATTRREAKDMLRRQRKPRNRGEQMVLNNYQAIEFARDHLDHSLTPELLLELQTILTRDTLDRPDEVGRFRRRDDVIHVEDRRDNEIIHTPPDAVELPQRLERLCAFANAGNDTRRFIHPVIRASILHFQIGFDHPFCDGNGRTARTLFYWLMLRHGYWLFEYLPISRLIYRAPARYVRAYLYCETDDFDVTYFLMYTAEVIRKAREELQTYIEHKMKQSRDAQHIYRDDSRLNHRQREAIRLITTNPARVLTIAEHQERHQIVNATARTDLLKLAEWGYLTRERIGRRFEFLTGPRLIANPAP</sequence>
<keyword evidence="5" id="KW-1185">Reference proteome</keyword>
<dbReference type="PANTHER" id="PTHR13504">
    <property type="entry name" value="FIDO DOMAIN-CONTAINING PROTEIN DDB_G0283145"/>
    <property type="match status" value="1"/>
</dbReference>
<evidence type="ECO:0000313" key="5">
    <source>
        <dbReference type="Proteomes" id="UP000320386"/>
    </source>
</evidence>
<dbReference type="InterPro" id="IPR036597">
    <property type="entry name" value="Fido-like_dom_sf"/>
</dbReference>
<keyword evidence="2" id="KW-0547">Nucleotide-binding</keyword>
<evidence type="ECO:0000259" key="3">
    <source>
        <dbReference type="PROSITE" id="PS51459"/>
    </source>
</evidence>
<reference evidence="4 5" key="1">
    <citation type="submission" date="2019-02" db="EMBL/GenBank/DDBJ databases">
        <title>Deep-cultivation of Planctomycetes and their phenomic and genomic characterization uncovers novel biology.</title>
        <authorList>
            <person name="Wiegand S."/>
            <person name="Jogler M."/>
            <person name="Boedeker C."/>
            <person name="Pinto D."/>
            <person name="Vollmers J."/>
            <person name="Rivas-Marin E."/>
            <person name="Kohn T."/>
            <person name="Peeters S.H."/>
            <person name="Heuer A."/>
            <person name="Rast P."/>
            <person name="Oberbeckmann S."/>
            <person name="Bunk B."/>
            <person name="Jeske O."/>
            <person name="Meyerdierks A."/>
            <person name="Storesund J.E."/>
            <person name="Kallscheuer N."/>
            <person name="Luecker S."/>
            <person name="Lage O.M."/>
            <person name="Pohl T."/>
            <person name="Merkel B.J."/>
            <person name="Hornburger P."/>
            <person name="Mueller R.-W."/>
            <person name="Bruemmer F."/>
            <person name="Labrenz M."/>
            <person name="Spormann A.M."/>
            <person name="Op den Camp H."/>
            <person name="Overmann J."/>
            <person name="Amann R."/>
            <person name="Jetten M.S.M."/>
            <person name="Mascher T."/>
            <person name="Medema M.H."/>
            <person name="Devos D.P."/>
            <person name="Kaster A.-K."/>
            <person name="Ovreas L."/>
            <person name="Rohde M."/>
            <person name="Galperin M.Y."/>
            <person name="Jogler C."/>
        </authorList>
    </citation>
    <scope>NUCLEOTIDE SEQUENCE [LARGE SCALE GENOMIC DNA]</scope>
    <source>
        <strain evidence="4 5">Pan265</strain>
    </source>
</reference>
<dbReference type="OrthoDB" id="9813719at2"/>